<feature type="compositionally biased region" description="Basic and acidic residues" evidence="1">
    <location>
        <begin position="269"/>
        <end position="283"/>
    </location>
</feature>
<feature type="compositionally biased region" description="Low complexity" evidence="1">
    <location>
        <begin position="179"/>
        <end position="196"/>
    </location>
</feature>
<organism evidence="2 3">
    <name type="scientific">Hericium alpestre</name>
    <dbReference type="NCBI Taxonomy" id="135208"/>
    <lineage>
        <taxon>Eukaryota</taxon>
        <taxon>Fungi</taxon>
        <taxon>Dikarya</taxon>
        <taxon>Basidiomycota</taxon>
        <taxon>Agaricomycotina</taxon>
        <taxon>Agaricomycetes</taxon>
        <taxon>Russulales</taxon>
        <taxon>Hericiaceae</taxon>
        <taxon>Hericium</taxon>
    </lineage>
</organism>
<feature type="compositionally biased region" description="Polar residues" evidence="1">
    <location>
        <begin position="159"/>
        <end position="178"/>
    </location>
</feature>
<comment type="caution">
    <text evidence="2">The sequence shown here is derived from an EMBL/GenBank/DDBJ whole genome shotgun (WGS) entry which is preliminary data.</text>
</comment>
<dbReference type="OrthoDB" id="5579281at2759"/>
<proteinExistence type="predicted"/>
<reference evidence="2 3" key="1">
    <citation type="submission" date="2019-02" db="EMBL/GenBank/DDBJ databases">
        <title>Genome sequencing of the rare red list fungi Hericium alpestre (H. flagellum).</title>
        <authorList>
            <person name="Buettner E."/>
            <person name="Kellner H."/>
        </authorList>
    </citation>
    <scope>NUCLEOTIDE SEQUENCE [LARGE SCALE GENOMIC DNA]</scope>
    <source>
        <strain evidence="2 3">DSM 108284</strain>
    </source>
</reference>
<sequence length="342" mass="37653">MPTIRSGPPPITATPALQIATTTDKHRQRRIFVGPMPDHVVADRETQTRLDAKNKRGWFRLRSHVPHHGQQDPVADVVQDYAYQFYVDRGGREEDWSEQEERRITDVMLKRWRETPWGARWSRRNGDPGVKGHWIGDSFEVGDFLGMNILHGEPLRSTKSISTTNLRPNAASGDTYTTARSHASGSARSSSQISESPELGPDTDELPHRDNELPQPSSSTELLRPAVTVHADEHPAQTHSEAPRPILKDAPPAQAKSDGAIGGVRVSSFRRDKGKARVTDKTVHYVGSPSTPAPPSDVLERTGSEMDGTSAGAAETQITEISSFPALQESVPPDEIIMQGNF</sequence>
<accession>A0A4Y9ZY29</accession>
<evidence type="ECO:0000313" key="2">
    <source>
        <dbReference type="EMBL" id="TFY79104.1"/>
    </source>
</evidence>
<dbReference type="STRING" id="135208.A0A4Y9ZY29"/>
<dbReference type="AlphaFoldDB" id="A0A4Y9ZY29"/>
<feature type="region of interest" description="Disordered" evidence="1">
    <location>
        <begin position="234"/>
        <end position="313"/>
    </location>
</feature>
<name>A0A4Y9ZY29_9AGAM</name>
<keyword evidence="3" id="KW-1185">Reference proteome</keyword>
<dbReference type="EMBL" id="SFCI01000559">
    <property type="protein sequence ID" value="TFY79104.1"/>
    <property type="molecule type" value="Genomic_DNA"/>
</dbReference>
<dbReference type="Proteomes" id="UP000298061">
    <property type="component" value="Unassembled WGS sequence"/>
</dbReference>
<feature type="region of interest" description="Disordered" evidence="1">
    <location>
        <begin position="159"/>
        <end position="220"/>
    </location>
</feature>
<protein>
    <submittedName>
        <fullName evidence="2">Uncharacterized protein</fullName>
    </submittedName>
</protein>
<evidence type="ECO:0000256" key="1">
    <source>
        <dbReference type="SAM" id="MobiDB-lite"/>
    </source>
</evidence>
<gene>
    <name evidence="2" type="ORF">EWM64_g4907</name>
</gene>
<evidence type="ECO:0000313" key="3">
    <source>
        <dbReference type="Proteomes" id="UP000298061"/>
    </source>
</evidence>